<dbReference type="Gene3D" id="1.10.10.10">
    <property type="entry name" value="Winged helix-like DNA-binding domain superfamily/Winged helix DNA-binding domain"/>
    <property type="match status" value="1"/>
</dbReference>
<dbReference type="InterPro" id="IPR000847">
    <property type="entry name" value="LysR_HTH_N"/>
</dbReference>
<name>A0A3S4FUC7_SEROD</name>
<dbReference type="SUPFAM" id="SSF46785">
    <property type="entry name" value="Winged helix' DNA-binding domain"/>
    <property type="match status" value="1"/>
</dbReference>
<dbReference type="InterPro" id="IPR036390">
    <property type="entry name" value="WH_DNA-bd_sf"/>
</dbReference>
<evidence type="ECO:0000259" key="1">
    <source>
        <dbReference type="PROSITE" id="PS50931"/>
    </source>
</evidence>
<dbReference type="GO" id="GO:0003700">
    <property type="term" value="F:DNA-binding transcription factor activity"/>
    <property type="evidence" value="ECO:0007669"/>
    <property type="project" value="InterPro"/>
</dbReference>
<feature type="domain" description="HTH lysR-type" evidence="1">
    <location>
        <begin position="1"/>
        <end position="51"/>
    </location>
</feature>
<sequence length="51" mass="5607">MNKLRCMEVFIAVVESGNFSEAAKRLDISSVMVGKMIAQLETLLDTRFAAA</sequence>
<gene>
    <name evidence="2" type="ORF">NCTC11214_04431</name>
</gene>
<reference evidence="2 3" key="1">
    <citation type="submission" date="2018-12" db="EMBL/GenBank/DDBJ databases">
        <authorList>
            <consortium name="Pathogen Informatics"/>
        </authorList>
    </citation>
    <scope>NUCLEOTIDE SEQUENCE [LARGE SCALE GENOMIC DNA]</scope>
    <source>
        <strain evidence="2 3">NCTC11214</strain>
    </source>
</reference>
<dbReference type="Proteomes" id="UP000281391">
    <property type="component" value="Chromosome"/>
</dbReference>
<protein>
    <submittedName>
        <fullName evidence="2">Transcriptional regulator</fullName>
    </submittedName>
</protein>
<accession>A0A3S4FUC7</accession>
<dbReference type="Pfam" id="PF00126">
    <property type="entry name" value="HTH_1"/>
    <property type="match status" value="1"/>
</dbReference>
<dbReference type="InterPro" id="IPR036388">
    <property type="entry name" value="WH-like_DNA-bd_sf"/>
</dbReference>
<dbReference type="EMBL" id="LR134117">
    <property type="protein sequence ID" value="VDZ63348.1"/>
    <property type="molecule type" value="Genomic_DNA"/>
</dbReference>
<dbReference type="AlphaFoldDB" id="A0A3S4FUC7"/>
<proteinExistence type="predicted"/>
<evidence type="ECO:0000313" key="3">
    <source>
        <dbReference type="Proteomes" id="UP000281391"/>
    </source>
</evidence>
<organism evidence="2 3">
    <name type="scientific">Serratia odorifera</name>
    <dbReference type="NCBI Taxonomy" id="618"/>
    <lineage>
        <taxon>Bacteria</taxon>
        <taxon>Pseudomonadati</taxon>
        <taxon>Pseudomonadota</taxon>
        <taxon>Gammaproteobacteria</taxon>
        <taxon>Enterobacterales</taxon>
        <taxon>Yersiniaceae</taxon>
        <taxon>Serratia</taxon>
    </lineage>
</organism>
<dbReference type="PROSITE" id="PS50931">
    <property type="entry name" value="HTH_LYSR"/>
    <property type="match status" value="1"/>
</dbReference>
<evidence type="ECO:0000313" key="2">
    <source>
        <dbReference type="EMBL" id="VDZ63348.1"/>
    </source>
</evidence>
<dbReference type="KEGG" id="sof:NCTC11214_04431"/>